<dbReference type="InterPro" id="IPR042178">
    <property type="entry name" value="Serpin_sf_1"/>
</dbReference>
<evidence type="ECO:0000256" key="6">
    <source>
        <dbReference type="SAM" id="SignalP"/>
    </source>
</evidence>
<dbReference type="FunFam" id="3.30.497.10:FF:000006">
    <property type="entry name" value="Plasminogen activator inhibitor 1"/>
    <property type="match status" value="1"/>
</dbReference>
<dbReference type="GO" id="GO:0030195">
    <property type="term" value="P:negative regulation of blood coagulation"/>
    <property type="evidence" value="ECO:0007669"/>
    <property type="project" value="UniProtKB-ARBA"/>
</dbReference>
<keyword evidence="8" id="KW-1185">Reference proteome</keyword>
<dbReference type="CTD" id="5270"/>
<keyword evidence="3 6" id="KW-0732">Signal</keyword>
<dbReference type="GeneID" id="117367096"/>
<dbReference type="GO" id="GO:0044706">
    <property type="term" value="P:multi-multicellular organism process"/>
    <property type="evidence" value="ECO:0007669"/>
    <property type="project" value="UniProtKB-ARBA"/>
</dbReference>
<evidence type="ECO:0000259" key="7">
    <source>
        <dbReference type="SMART" id="SM00093"/>
    </source>
</evidence>
<feature type="signal peptide" evidence="6">
    <location>
        <begin position="1"/>
        <end position="19"/>
    </location>
</feature>
<dbReference type="SMART" id="SM00093">
    <property type="entry name" value="SERPIN"/>
    <property type="match status" value="1"/>
</dbReference>
<dbReference type="InParanoid" id="A0A6P8SIK4"/>
<dbReference type="Gene3D" id="2.30.39.10">
    <property type="entry name" value="Alpha-1-antitrypsin, domain 1"/>
    <property type="match status" value="1"/>
</dbReference>
<dbReference type="KEGG" id="gsh:117367096"/>
<dbReference type="GO" id="GO:0033363">
    <property type="term" value="P:secretory granule organization"/>
    <property type="evidence" value="ECO:0007669"/>
    <property type="project" value="UniProtKB-ARBA"/>
</dbReference>
<protein>
    <submittedName>
        <fullName evidence="9">Glia-derived nexin</fullName>
    </submittedName>
</protein>
<dbReference type="InterPro" id="IPR000215">
    <property type="entry name" value="Serpin_fam"/>
</dbReference>
<organism evidence="8 9">
    <name type="scientific">Geotrypetes seraphini</name>
    <name type="common">Gaboon caecilian</name>
    <name type="synonym">Caecilia seraphini</name>
    <dbReference type="NCBI Taxonomy" id="260995"/>
    <lineage>
        <taxon>Eukaryota</taxon>
        <taxon>Metazoa</taxon>
        <taxon>Chordata</taxon>
        <taxon>Craniata</taxon>
        <taxon>Vertebrata</taxon>
        <taxon>Euteleostomi</taxon>
        <taxon>Amphibia</taxon>
        <taxon>Gymnophiona</taxon>
        <taxon>Geotrypetes</taxon>
    </lineage>
</organism>
<dbReference type="CDD" id="cd19573">
    <property type="entry name" value="serpinE2_GDN"/>
    <property type="match status" value="1"/>
</dbReference>
<dbReference type="FunFam" id="2.30.39.10:FF:000035">
    <property type="entry name" value="Serine protease inhibitor (serpin) 16"/>
    <property type="match status" value="1"/>
</dbReference>
<dbReference type="GO" id="GO:0005615">
    <property type="term" value="C:extracellular space"/>
    <property type="evidence" value="ECO:0007669"/>
    <property type="project" value="InterPro"/>
</dbReference>
<dbReference type="GO" id="GO:0010757">
    <property type="term" value="P:negative regulation of plasminogen activation"/>
    <property type="evidence" value="ECO:0007669"/>
    <property type="project" value="TreeGrafter"/>
</dbReference>
<accession>A0A6P8SIK4</accession>
<sequence>MTRLLPLLLFAAVMTLTVAYSQLSSVTPEELGSDLGIQVFNQLVKSKPEENVVISPHGIASLLGMLQFGADGKTKKQLATVMRYRMHDVGKILKKNNKVIMSKKNKNKDIVTTANAVFVKSGFKMEVPFVSRNKDVFHSEVRSLDFEDKTVASSTINQWVKNVTKGMIENLISPDIIDSTLTRLVLVNAMYFKGQWKSRFQPENTKKRNFNGPNGKVYQVPMLAQLSVFRSGSTSTPSGLWYNVIELPYQGESLSMLIAIPIEESTPLSAIIPHISTKTIQTWMTMNQKRVQVILPKFSAEAETDLKEPLKNLGITDMFDQSKANFAKITRAEHLHVSHMLQKTKIEVNEDGTKASSATTAILIARSSPPWFIVDRPFIFFIRHHPTGAVLFMGQVNKP</sequence>
<gene>
    <name evidence="9" type="primary">SERPINE2</name>
</gene>
<dbReference type="OrthoDB" id="671595at2759"/>
<comment type="similarity">
    <text evidence="1 5">Belongs to the serpin family.</text>
</comment>
<dbReference type="InterPro" id="IPR042185">
    <property type="entry name" value="Serpin_sf_2"/>
</dbReference>
<keyword evidence="4" id="KW-0722">Serine protease inhibitor</keyword>
<dbReference type="FunFam" id="2.10.310.10:FF:000001">
    <property type="entry name" value="Serpin family A member 1"/>
    <property type="match status" value="1"/>
</dbReference>
<proteinExistence type="inferred from homology"/>
<feature type="domain" description="Serpin" evidence="7">
    <location>
        <begin position="37"/>
        <end position="399"/>
    </location>
</feature>
<evidence type="ECO:0000256" key="4">
    <source>
        <dbReference type="ARBA" id="ARBA00022900"/>
    </source>
</evidence>
<dbReference type="AlphaFoldDB" id="A0A6P8SIK4"/>
<evidence type="ECO:0000256" key="1">
    <source>
        <dbReference type="ARBA" id="ARBA00009500"/>
    </source>
</evidence>
<dbReference type="InterPro" id="IPR036186">
    <property type="entry name" value="Serpin_sf"/>
</dbReference>
<dbReference type="PANTHER" id="PTHR11461:SF48">
    <property type="entry name" value="GLIA-DERIVED NEXIN"/>
    <property type="match status" value="1"/>
</dbReference>
<dbReference type="FunCoup" id="A0A6P8SIK4">
    <property type="interactions" value="139"/>
</dbReference>
<feature type="chain" id="PRO_5027710227" evidence="6">
    <location>
        <begin position="20"/>
        <end position="399"/>
    </location>
</feature>
<dbReference type="Gene3D" id="3.30.497.10">
    <property type="entry name" value="Antithrombin, subunit I, domain 2"/>
    <property type="match status" value="1"/>
</dbReference>
<evidence type="ECO:0000256" key="5">
    <source>
        <dbReference type="RuleBase" id="RU000411"/>
    </source>
</evidence>
<dbReference type="RefSeq" id="XP_033815241.1">
    <property type="nucleotide sequence ID" value="XM_033959350.1"/>
</dbReference>
<evidence type="ECO:0000256" key="2">
    <source>
        <dbReference type="ARBA" id="ARBA00022690"/>
    </source>
</evidence>
<reference evidence="9" key="1">
    <citation type="submission" date="2025-08" db="UniProtKB">
        <authorList>
            <consortium name="RefSeq"/>
        </authorList>
    </citation>
    <scope>IDENTIFICATION</scope>
</reference>
<evidence type="ECO:0000313" key="9">
    <source>
        <dbReference type="RefSeq" id="XP_033815241.1"/>
    </source>
</evidence>
<dbReference type="GO" id="GO:0004867">
    <property type="term" value="F:serine-type endopeptidase inhibitor activity"/>
    <property type="evidence" value="ECO:0007669"/>
    <property type="project" value="UniProtKB-KW"/>
</dbReference>
<dbReference type="PROSITE" id="PS00284">
    <property type="entry name" value="SERPIN"/>
    <property type="match status" value="1"/>
</dbReference>
<name>A0A6P8SIK4_GEOSA</name>
<dbReference type="Pfam" id="PF00079">
    <property type="entry name" value="Serpin"/>
    <property type="match status" value="1"/>
</dbReference>
<evidence type="ECO:0000256" key="3">
    <source>
        <dbReference type="ARBA" id="ARBA00022729"/>
    </source>
</evidence>
<dbReference type="Proteomes" id="UP000515159">
    <property type="component" value="Chromosome 9"/>
</dbReference>
<dbReference type="InterPro" id="IPR023796">
    <property type="entry name" value="Serpin_dom"/>
</dbReference>
<dbReference type="InterPro" id="IPR023795">
    <property type="entry name" value="Serpin_CS"/>
</dbReference>
<evidence type="ECO:0000313" key="8">
    <source>
        <dbReference type="Proteomes" id="UP000515159"/>
    </source>
</evidence>
<keyword evidence="2" id="KW-0646">Protease inhibitor</keyword>
<dbReference type="PANTHER" id="PTHR11461">
    <property type="entry name" value="SERINE PROTEASE INHIBITOR, SERPIN"/>
    <property type="match status" value="1"/>
</dbReference>
<dbReference type="SUPFAM" id="SSF56574">
    <property type="entry name" value="Serpins"/>
    <property type="match status" value="1"/>
</dbReference>